<evidence type="ECO:0000256" key="3">
    <source>
        <dbReference type="ARBA" id="ARBA00022448"/>
    </source>
</evidence>
<name>A0ABP9JIK6_9MICO</name>
<feature type="transmembrane region" description="Helical" evidence="9">
    <location>
        <begin position="200"/>
        <end position="218"/>
    </location>
</feature>
<feature type="transmembrane region" description="Helical" evidence="9">
    <location>
        <begin position="327"/>
        <end position="345"/>
    </location>
</feature>
<comment type="subcellular location">
    <subcellularLocation>
        <location evidence="1">Cell membrane</location>
        <topology evidence="1">Multi-pass membrane protein</topology>
    </subcellularLocation>
</comment>
<sequence length="382" mass="37710">MNGVSTAPATGTAPGSTPVAGPVAGPVGVEPLTPAAPVPAADVSRVRRARLRPARRVRLVLAGLGVAAVGSVLVRVLLGDYVVALADLLPILRGEMLPDAPGASFIVMEAKLPRALLGALAGSAFGAAGSMFQTTLRNPLASPDIIGISLGASAAAVVALTVLDAQGLWLPAAALAGALAVSLLMLAVARGTALAGQRMVLVGIGIAALLASVIQLVMTRTSVQDAQAALVWLTGSLARATWPVIGLLALSLAVLAPLLATCSAWMRLAELGEDVSTTLGAPAGRARLGLLVAVAMAAAATSATGPIAFVAFVAGPIARRLCGGRPSLWAAALVGAVVVVLSDFAGDYLIPDVNLPVGVVTGALGAPLMVAVVVAAGRAGRA</sequence>
<evidence type="ECO:0000256" key="7">
    <source>
        <dbReference type="ARBA" id="ARBA00023136"/>
    </source>
</evidence>
<comment type="similarity">
    <text evidence="2">Belongs to the binding-protein-dependent transport system permease family. FecCD subfamily.</text>
</comment>
<evidence type="ECO:0000313" key="10">
    <source>
        <dbReference type="EMBL" id="GAA5032250.1"/>
    </source>
</evidence>
<dbReference type="Gene3D" id="1.10.3470.10">
    <property type="entry name" value="ABC transporter involved in vitamin B12 uptake, BtuC"/>
    <property type="match status" value="1"/>
</dbReference>
<keyword evidence="11" id="KW-1185">Reference proteome</keyword>
<evidence type="ECO:0000256" key="9">
    <source>
        <dbReference type="SAM" id="Phobius"/>
    </source>
</evidence>
<dbReference type="PANTHER" id="PTHR30472:SF24">
    <property type="entry name" value="FERRIC ENTEROBACTIN TRANSPORT SYSTEM PERMEASE PROTEIN FEPG"/>
    <property type="match status" value="1"/>
</dbReference>
<organism evidence="10 11">
    <name type="scientific">Terrabacter aeriphilus</name>
    <dbReference type="NCBI Taxonomy" id="515662"/>
    <lineage>
        <taxon>Bacteria</taxon>
        <taxon>Bacillati</taxon>
        <taxon>Actinomycetota</taxon>
        <taxon>Actinomycetes</taxon>
        <taxon>Micrococcales</taxon>
        <taxon>Intrasporangiaceae</taxon>
        <taxon>Terrabacter</taxon>
    </lineage>
</organism>
<protein>
    <submittedName>
        <fullName evidence="10">Iron ABC transporter permease</fullName>
    </submittedName>
</protein>
<dbReference type="Proteomes" id="UP001500427">
    <property type="component" value="Unassembled WGS sequence"/>
</dbReference>
<keyword evidence="4" id="KW-1003">Cell membrane</keyword>
<evidence type="ECO:0000256" key="4">
    <source>
        <dbReference type="ARBA" id="ARBA00022475"/>
    </source>
</evidence>
<evidence type="ECO:0000256" key="6">
    <source>
        <dbReference type="ARBA" id="ARBA00022989"/>
    </source>
</evidence>
<feature type="transmembrane region" description="Helical" evidence="9">
    <location>
        <begin position="145"/>
        <end position="163"/>
    </location>
</feature>
<feature type="transmembrane region" description="Helical" evidence="9">
    <location>
        <begin position="357"/>
        <end position="377"/>
    </location>
</feature>
<dbReference type="EMBL" id="BAABIW010000020">
    <property type="protein sequence ID" value="GAA5032250.1"/>
    <property type="molecule type" value="Genomic_DNA"/>
</dbReference>
<dbReference type="PANTHER" id="PTHR30472">
    <property type="entry name" value="FERRIC ENTEROBACTIN TRANSPORT SYSTEM PERMEASE PROTEIN"/>
    <property type="match status" value="1"/>
</dbReference>
<evidence type="ECO:0000256" key="2">
    <source>
        <dbReference type="ARBA" id="ARBA00007935"/>
    </source>
</evidence>
<keyword evidence="5 9" id="KW-0812">Transmembrane</keyword>
<evidence type="ECO:0000256" key="8">
    <source>
        <dbReference type="SAM" id="MobiDB-lite"/>
    </source>
</evidence>
<feature type="transmembrane region" description="Helical" evidence="9">
    <location>
        <begin position="288"/>
        <end position="315"/>
    </location>
</feature>
<feature type="transmembrane region" description="Helical" evidence="9">
    <location>
        <begin position="169"/>
        <end position="188"/>
    </location>
</feature>
<proteinExistence type="inferred from homology"/>
<accession>A0ABP9JIK6</accession>
<dbReference type="Pfam" id="PF01032">
    <property type="entry name" value="FecCD"/>
    <property type="match status" value="1"/>
</dbReference>
<reference evidence="11" key="1">
    <citation type="journal article" date="2019" name="Int. J. Syst. Evol. Microbiol.">
        <title>The Global Catalogue of Microorganisms (GCM) 10K type strain sequencing project: providing services to taxonomists for standard genome sequencing and annotation.</title>
        <authorList>
            <consortium name="The Broad Institute Genomics Platform"/>
            <consortium name="The Broad Institute Genome Sequencing Center for Infectious Disease"/>
            <person name="Wu L."/>
            <person name="Ma J."/>
        </authorList>
    </citation>
    <scope>NUCLEOTIDE SEQUENCE [LARGE SCALE GENOMIC DNA]</scope>
    <source>
        <strain evidence="11">JCM 17687</strain>
    </source>
</reference>
<feature type="transmembrane region" description="Helical" evidence="9">
    <location>
        <begin position="57"/>
        <end position="78"/>
    </location>
</feature>
<gene>
    <name evidence="10" type="ORF">GCM10023258_31040</name>
</gene>
<keyword evidence="7 9" id="KW-0472">Membrane</keyword>
<comment type="caution">
    <text evidence="10">The sequence shown here is derived from an EMBL/GenBank/DDBJ whole genome shotgun (WGS) entry which is preliminary data.</text>
</comment>
<keyword evidence="3" id="KW-0813">Transport</keyword>
<feature type="region of interest" description="Disordered" evidence="8">
    <location>
        <begin position="1"/>
        <end position="24"/>
    </location>
</feature>
<dbReference type="InterPro" id="IPR037294">
    <property type="entry name" value="ABC_BtuC-like"/>
</dbReference>
<evidence type="ECO:0000256" key="1">
    <source>
        <dbReference type="ARBA" id="ARBA00004651"/>
    </source>
</evidence>
<keyword evidence="6 9" id="KW-1133">Transmembrane helix</keyword>
<dbReference type="SUPFAM" id="SSF81345">
    <property type="entry name" value="ABC transporter involved in vitamin B12 uptake, BtuC"/>
    <property type="match status" value="1"/>
</dbReference>
<dbReference type="InterPro" id="IPR000522">
    <property type="entry name" value="ABC_transptr_permease_BtuC"/>
</dbReference>
<feature type="transmembrane region" description="Helical" evidence="9">
    <location>
        <begin position="247"/>
        <end position="268"/>
    </location>
</feature>
<evidence type="ECO:0000256" key="5">
    <source>
        <dbReference type="ARBA" id="ARBA00022692"/>
    </source>
</evidence>
<evidence type="ECO:0000313" key="11">
    <source>
        <dbReference type="Proteomes" id="UP001500427"/>
    </source>
</evidence>